<evidence type="ECO:0000313" key="3">
    <source>
        <dbReference type="Proteomes" id="UP001193389"/>
    </source>
</evidence>
<evidence type="ECO:0000259" key="1">
    <source>
        <dbReference type="Pfam" id="PF02350"/>
    </source>
</evidence>
<dbReference type="InterPro" id="IPR029767">
    <property type="entry name" value="WecB-like"/>
</dbReference>
<dbReference type="KEGG" id="anf:AQPE_0357"/>
<evidence type="ECO:0000313" key="2">
    <source>
        <dbReference type="EMBL" id="BBE16220.1"/>
    </source>
</evidence>
<protein>
    <submittedName>
        <fullName evidence="2">UDP-N-acetylglucosamine 2-epimerase</fullName>
    </submittedName>
</protein>
<name>A0A5K7S418_9BACT</name>
<dbReference type="GO" id="GO:0004553">
    <property type="term" value="F:hydrolase activity, hydrolyzing O-glycosyl compounds"/>
    <property type="evidence" value="ECO:0007669"/>
    <property type="project" value="InterPro"/>
</dbReference>
<sequence length="370" mass="41396">MKRIAILTSSRADYGIYLPLLKALEDDPFFELQIIVFGTHLSPFHGYTINQILNDGFEVSFQIESMLTGDSPNAISTAMALTSLKFADFWKEHKTDFDLVFCLGDRYEMFAAVTSGIPFNIPFAHLHGGEKTLGAIDNIFRHAITLASKYHFVSCKEHGERVAELIESKDNIFDIGALSLDKLKTLPLLSIEDFNIKFGVNLNQPTILVTVHPETVTPEKNQKNVEELAATLLELEKYQVIITLPNADTNGTLIRKKLLQLPAESVNGIFCFENLGSQGYFTAVKYCSFLLGNTSSGIIEAASFGKYVINLGNRQEGRKQSQNIYNMPFNKTMIVQSVAEIENNPDYLGENIYYKGNAAQTICFFLKNID</sequence>
<dbReference type="Gene3D" id="3.40.50.2000">
    <property type="entry name" value="Glycogen Phosphorylase B"/>
    <property type="match status" value="2"/>
</dbReference>
<dbReference type="RefSeq" id="WP_318349312.1">
    <property type="nucleotide sequence ID" value="NZ_AP018694.1"/>
</dbReference>
<organism evidence="2 3">
    <name type="scientific">Aquipluma nitroreducens</name>
    <dbReference type="NCBI Taxonomy" id="2010828"/>
    <lineage>
        <taxon>Bacteria</taxon>
        <taxon>Pseudomonadati</taxon>
        <taxon>Bacteroidota</taxon>
        <taxon>Bacteroidia</taxon>
        <taxon>Marinilabiliales</taxon>
        <taxon>Prolixibacteraceae</taxon>
        <taxon>Aquipluma</taxon>
    </lineage>
</organism>
<dbReference type="Proteomes" id="UP001193389">
    <property type="component" value="Chromosome"/>
</dbReference>
<dbReference type="AlphaFoldDB" id="A0A5K7S418"/>
<dbReference type="SUPFAM" id="SSF53756">
    <property type="entry name" value="UDP-Glycosyltransferase/glycogen phosphorylase"/>
    <property type="match status" value="1"/>
</dbReference>
<accession>A0A5K7S418</accession>
<feature type="domain" description="UDP-N-acetylglucosamine 2-epimerase" evidence="1">
    <location>
        <begin position="22"/>
        <end position="366"/>
    </location>
</feature>
<dbReference type="InterPro" id="IPR020004">
    <property type="entry name" value="UDP-GlcNAc_Epase"/>
</dbReference>
<dbReference type="PANTHER" id="PTHR43174">
    <property type="entry name" value="UDP-N-ACETYLGLUCOSAMINE 2-EPIMERASE"/>
    <property type="match status" value="1"/>
</dbReference>
<dbReference type="PANTHER" id="PTHR43174:SF3">
    <property type="entry name" value="UDP-N-ACETYLGLUCOSAMINE 2-EPIMERASE"/>
    <property type="match status" value="1"/>
</dbReference>
<dbReference type="NCBIfam" id="TIGR03568">
    <property type="entry name" value="NeuC_NnaA"/>
    <property type="match status" value="1"/>
</dbReference>
<proteinExistence type="predicted"/>
<dbReference type="InterPro" id="IPR003331">
    <property type="entry name" value="UDP_GlcNAc_Epimerase_2_dom"/>
</dbReference>
<gene>
    <name evidence="2" type="ORF">AQPE_0357</name>
</gene>
<reference evidence="2" key="1">
    <citation type="journal article" date="2020" name="Int. J. Syst. Evol. Microbiol.">
        <title>Aquipluma nitroreducens gen. nov. sp. nov., a novel facultatively anaerobic bacterium isolated from a freshwater lake.</title>
        <authorList>
            <person name="Watanabe M."/>
            <person name="Kojima H."/>
            <person name="Fukui M."/>
        </authorList>
    </citation>
    <scope>NUCLEOTIDE SEQUENCE</scope>
    <source>
        <strain evidence="2">MeG22</strain>
    </source>
</reference>
<dbReference type="Pfam" id="PF02350">
    <property type="entry name" value="Epimerase_2"/>
    <property type="match status" value="1"/>
</dbReference>
<dbReference type="GO" id="GO:0006047">
    <property type="term" value="P:UDP-N-acetylglucosamine metabolic process"/>
    <property type="evidence" value="ECO:0007669"/>
    <property type="project" value="InterPro"/>
</dbReference>
<dbReference type="EMBL" id="AP018694">
    <property type="protein sequence ID" value="BBE16220.1"/>
    <property type="molecule type" value="Genomic_DNA"/>
</dbReference>
<keyword evidence="3" id="KW-1185">Reference proteome</keyword>